<dbReference type="AlphaFoldDB" id="A0A9X6TXJ7"/>
<name>A0A9X6TXJ7_BACTU</name>
<dbReference type="GO" id="GO:0006310">
    <property type="term" value="P:DNA recombination"/>
    <property type="evidence" value="ECO:0007669"/>
    <property type="project" value="UniProtKB-KW"/>
</dbReference>
<gene>
    <name evidence="5" type="ORF">COE48_22920</name>
    <name evidence="4" type="ORF">CON01_20095</name>
</gene>
<dbReference type="Proteomes" id="UP000220127">
    <property type="component" value="Unassembled WGS sequence"/>
</dbReference>
<dbReference type="InterPro" id="IPR013762">
    <property type="entry name" value="Integrase-like_cat_sf"/>
</dbReference>
<dbReference type="PROSITE" id="PS51898">
    <property type="entry name" value="TYR_RECOMBINASE"/>
    <property type="match status" value="1"/>
</dbReference>
<dbReference type="CDD" id="cd01189">
    <property type="entry name" value="INT_ICEBs1_C_like"/>
    <property type="match status" value="1"/>
</dbReference>
<dbReference type="Gene3D" id="1.10.443.10">
    <property type="entry name" value="Intergrase catalytic core"/>
    <property type="match status" value="1"/>
</dbReference>
<keyword evidence="2" id="KW-0233">DNA recombination</keyword>
<evidence type="ECO:0000313" key="6">
    <source>
        <dbReference type="Proteomes" id="UP000220127"/>
    </source>
</evidence>
<evidence type="ECO:0000313" key="7">
    <source>
        <dbReference type="Proteomes" id="UP000223445"/>
    </source>
</evidence>
<dbReference type="GO" id="GO:0015074">
    <property type="term" value="P:DNA integration"/>
    <property type="evidence" value="ECO:0007669"/>
    <property type="project" value="InterPro"/>
</dbReference>
<organism evidence="4 6">
    <name type="scientific">Bacillus thuringiensis</name>
    <dbReference type="NCBI Taxonomy" id="1428"/>
    <lineage>
        <taxon>Bacteria</taxon>
        <taxon>Bacillati</taxon>
        <taxon>Bacillota</taxon>
        <taxon>Bacilli</taxon>
        <taxon>Bacillales</taxon>
        <taxon>Bacillaceae</taxon>
        <taxon>Bacillus</taxon>
        <taxon>Bacillus cereus group</taxon>
    </lineage>
</organism>
<dbReference type="InterPro" id="IPR002104">
    <property type="entry name" value="Integrase_catalytic"/>
</dbReference>
<accession>A0A9X6TXJ7</accession>
<dbReference type="InterPro" id="IPR010998">
    <property type="entry name" value="Integrase_recombinase_N"/>
</dbReference>
<dbReference type="Gene3D" id="1.10.150.130">
    <property type="match status" value="1"/>
</dbReference>
<keyword evidence="1" id="KW-0238">DNA-binding</keyword>
<proteinExistence type="predicted"/>
<evidence type="ECO:0000256" key="2">
    <source>
        <dbReference type="ARBA" id="ARBA00023172"/>
    </source>
</evidence>
<evidence type="ECO:0000313" key="4">
    <source>
        <dbReference type="EMBL" id="PED12709.1"/>
    </source>
</evidence>
<comment type="caution">
    <text evidence="4">The sequence shown here is derived from an EMBL/GenBank/DDBJ whole genome shotgun (WGS) entry which is preliminary data.</text>
</comment>
<dbReference type="EMBL" id="NUPM01000021">
    <property type="protein sequence ID" value="PGZ01027.1"/>
    <property type="molecule type" value="Genomic_DNA"/>
</dbReference>
<evidence type="ECO:0000256" key="1">
    <source>
        <dbReference type="ARBA" id="ARBA00023125"/>
    </source>
</evidence>
<dbReference type="InterPro" id="IPR011010">
    <property type="entry name" value="DNA_brk_join_enz"/>
</dbReference>
<protein>
    <recommendedName>
        <fullName evidence="3">Tyr recombinase domain-containing protein</fullName>
    </recommendedName>
</protein>
<dbReference type="RefSeq" id="WP_097845914.1">
    <property type="nucleotide sequence ID" value="NZ_NUHZ01000039.1"/>
</dbReference>
<dbReference type="Pfam" id="PF00589">
    <property type="entry name" value="Phage_integrase"/>
    <property type="match status" value="1"/>
</dbReference>
<sequence>MEPLLKKKKTIVKIMRIIRNSLEHAIGLELISKNVTAKTKLLKGDKEELTVWNEQELQWFLKAAQDTRYFIVFHFALVTGMRQGEEYNDYGLVMCTPTGTAINPYNIIRSLNALVGKAAVLKIRFHDSRHTSVTLLINQGVHAKVLAERLGHENIKTTMNVYGHYIKTINEEAVKKFESLFELRDNA</sequence>
<dbReference type="EMBL" id="NVMD01000021">
    <property type="protein sequence ID" value="PED12709.1"/>
    <property type="molecule type" value="Genomic_DNA"/>
</dbReference>
<dbReference type="SUPFAM" id="SSF56349">
    <property type="entry name" value="DNA breaking-rejoining enzymes"/>
    <property type="match status" value="1"/>
</dbReference>
<dbReference type="Proteomes" id="UP000223445">
    <property type="component" value="Unassembled WGS sequence"/>
</dbReference>
<evidence type="ECO:0000313" key="5">
    <source>
        <dbReference type="EMBL" id="PGZ01027.1"/>
    </source>
</evidence>
<dbReference type="GO" id="GO:0003677">
    <property type="term" value="F:DNA binding"/>
    <property type="evidence" value="ECO:0007669"/>
    <property type="project" value="UniProtKB-KW"/>
</dbReference>
<reference evidence="6 7" key="1">
    <citation type="submission" date="2017-09" db="EMBL/GenBank/DDBJ databases">
        <title>Large-scale bioinformatics analysis of Bacillus genomes uncovers conserved roles of natural products in bacterial physiology.</title>
        <authorList>
            <consortium name="Agbiome Team Llc"/>
            <person name="Bleich R.M."/>
            <person name="Grubbs K.J."/>
            <person name="Santa Maria K.C."/>
            <person name="Allen S.E."/>
            <person name="Farag S."/>
            <person name="Shank E.A."/>
            <person name="Bowers A."/>
        </authorList>
    </citation>
    <scope>NUCLEOTIDE SEQUENCE [LARGE SCALE GENOMIC DNA]</scope>
    <source>
        <strain evidence="5 7">AFS030179</strain>
        <strain evidence="4 6">AFS094940</strain>
    </source>
</reference>
<feature type="domain" description="Tyr recombinase" evidence="3">
    <location>
        <begin position="1"/>
        <end position="175"/>
    </location>
</feature>
<evidence type="ECO:0000259" key="3">
    <source>
        <dbReference type="PROSITE" id="PS51898"/>
    </source>
</evidence>